<evidence type="ECO:0000313" key="22">
    <source>
        <dbReference type="Proteomes" id="UP000076580"/>
    </source>
</evidence>
<evidence type="ECO:0000256" key="18">
    <source>
        <dbReference type="SAM" id="SignalP"/>
    </source>
</evidence>
<organism evidence="21 22">
    <name type="scientific">Drechmeria coniospora</name>
    <name type="common">Nematophagous fungus</name>
    <name type="synonym">Meria coniospora</name>
    <dbReference type="NCBI Taxonomy" id="98403"/>
    <lineage>
        <taxon>Eukaryota</taxon>
        <taxon>Fungi</taxon>
        <taxon>Dikarya</taxon>
        <taxon>Ascomycota</taxon>
        <taxon>Pezizomycotina</taxon>
        <taxon>Sordariomycetes</taxon>
        <taxon>Hypocreomycetidae</taxon>
        <taxon>Hypocreales</taxon>
        <taxon>Ophiocordycipitaceae</taxon>
        <taxon>Drechmeria</taxon>
    </lineage>
</organism>
<keyword evidence="6 17" id="KW-0349">Heme</keyword>
<keyword evidence="5" id="KW-0964">Secreted</keyword>
<proteinExistence type="inferred from homology"/>
<evidence type="ECO:0000256" key="9">
    <source>
        <dbReference type="ARBA" id="ARBA00022723"/>
    </source>
</evidence>
<dbReference type="RefSeq" id="XP_040661227.1">
    <property type="nucleotide sequence ID" value="XM_040800344.1"/>
</dbReference>
<gene>
    <name evidence="21" type="ORF">DCS_03019</name>
</gene>
<evidence type="ECO:0000256" key="15">
    <source>
        <dbReference type="ARBA" id="ARBA00023288"/>
    </source>
</evidence>
<evidence type="ECO:0000256" key="7">
    <source>
        <dbReference type="ARBA" id="ARBA00022622"/>
    </source>
</evidence>
<feature type="disulfide bond" evidence="17">
    <location>
        <begin position="478"/>
        <end position="511"/>
    </location>
</feature>
<comment type="subcellular location">
    <subcellularLocation>
        <location evidence="1">Cell membrane</location>
        <topology evidence="1">Lipid-anchor</topology>
        <topology evidence="1">GPI-anchor</topology>
    </subcellularLocation>
    <subcellularLocation>
        <location evidence="2">Secreted</location>
    </subcellularLocation>
</comment>
<accession>A0A151GXP1</accession>
<evidence type="ECO:0000256" key="13">
    <source>
        <dbReference type="ARBA" id="ARBA00023157"/>
    </source>
</evidence>
<dbReference type="GO" id="GO:0005576">
    <property type="term" value="C:extracellular region"/>
    <property type="evidence" value="ECO:0007669"/>
    <property type="project" value="UniProtKB-SubCell"/>
</dbReference>
<name>A0A151GXP1_DRECN</name>
<dbReference type="Pfam" id="PF05730">
    <property type="entry name" value="CFEM"/>
    <property type="match status" value="2"/>
</dbReference>
<evidence type="ECO:0000313" key="21">
    <source>
        <dbReference type="EMBL" id="KYK61875.1"/>
    </source>
</evidence>
<dbReference type="Gene3D" id="3.30.60.10">
    <property type="entry name" value="Endochitinase-like"/>
    <property type="match status" value="2"/>
</dbReference>
<keyword evidence="13 16" id="KW-1015">Disulfide bond</keyword>
<dbReference type="SMART" id="SM00747">
    <property type="entry name" value="CFEM"/>
    <property type="match status" value="2"/>
</dbReference>
<keyword evidence="8 16" id="KW-0147">Chitin-binding</keyword>
<keyword evidence="9 17" id="KW-0479">Metal-binding</keyword>
<evidence type="ECO:0000259" key="20">
    <source>
        <dbReference type="PROSITE" id="PS52012"/>
    </source>
</evidence>
<dbReference type="STRING" id="98403.A0A151GXP1"/>
<comment type="similarity">
    <text evidence="3">Belongs to the RBT5 family.</text>
</comment>
<comment type="caution">
    <text evidence="16">Lacks conserved residue(s) required for the propagation of feature annotation.</text>
</comment>
<comment type="caution">
    <text evidence="21">The sequence shown here is derived from an EMBL/GenBank/DDBJ whole genome shotgun (WGS) entry which is preliminary data.</text>
</comment>
<dbReference type="GeneID" id="63715662"/>
<dbReference type="PROSITE" id="PS50941">
    <property type="entry name" value="CHIT_BIND_I_2"/>
    <property type="match status" value="1"/>
</dbReference>
<feature type="domain" description="CFEM" evidence="20">
    <location>
        <begin position="424"/>
        <end position="520"/>
    </location>
</feature>
<evidence type="ECO:0000256" key="17">
    <source>
        <dbReference type="PROSITE-ProRule" id="PRU01356"/>
    </source>
</evidence>
<dbReference type="GO" id="GO:0005886">
    <property type="term" value="C:plasma membrane"/>
    <property type="evidence" value="ECO:0007669"/>
    <property type="project" value="UniProtKB-SubCell"/>
</dbReference>
<dbReference type="InterPro" id="IPR008427">
    <property type="entry name" value="Extracellular_membr_CFEM_dom"/>
</dbReference>
<feature type="disulfide bond" evidence="17">
    <location>
        <begin position="469"/>
        <end position="476"/>
    </location>
</feature>
<dbReference type="PANTHER" id="PTHR37928">
    <property type="entry name" value="CFEM DOMAIN PROTEIN (AFU_ORTHOLOGUE AFUA_6G14090)"/>
    <property type="match status" value="1"/>
</dbReference>
<evidence type="ECO:0000256" key="11">
    <source>
        <dbReference type="ARBA" id="ARBA00023004"/>
    </source>
</evidence>
<dbReference type="Proteomes" id="UP000076580">
    <property type="component" value="Chromosome 01"/>
</dbReference>
<evidence type="ECO:0000256" key="12">
    <source>
        <dbReference type="ARBA" id="ARBA00023136"/>
    </source>
</evidence>
<feature type="chain" id="PRO_5007581125" evidence="18">
    <location>
        <begin position="29"/>
        <end position="520"/>
    </location>
</feature>
<feature type="signal peptide" evidence="18">
    <location>
        <begin position="1"/>
        <end position="28"/>
    </location>
</feature>
<evidence type="ECO:0000259" key="19">
    <source>
        <dbReference type="PROSITE" id="PS50941"/>
    </source>
</evidence>
<keyword evidence="7" id="KW-0336">GPI-anchor</keyword>
<dbReference type="InterPro" id="IPR001002">
    <property type="entry name" value="Chitin-bd_1"/>
</dbReference>
<dbReference type="GO" id="GO:0008061">
    <property type="term" value="F:chitin binding"/>
    <property type="evidence" value="ECO:0007669"/>
    <property type="project" value="UniProtKB-UniRule"/>
</dbReference>
<dbReference type="EMBL" id="LAYC01000001">
    <property type="protein sequence ID" value="KYK61875.1"/>
    <property type="molecule type" value="Genomic_DNA"/>
</dbReference>
<reference evidence="21 22" key="1">
    <citation type="journal article" date="2016" name="Sci. Rep.">
        <title>Insights into Adaptations to a Near-Obligate Nematode Endoparasitic Lifestyle from the Finished Genome of Drechmeria coniospora.</title>
        <authorList>
            <person name="Zhang L."/>
            <person name="Zhou Z."/>
            <person name="Guo Q."/>
            <person name="Fokkens L."/>
            <person name="Miskei M."/>
            <person name="Pocsi I."/>
            <person name="Zhang W."/>
            <person name="Chen M."/>
            <person name="Wang L."/>
            <person name="Sun Y."/>
            <person name="Donzelli B.G."/>
            <person name="Gibson D.M."/>
            <person name="Nelson D.R."/>
            <person name="Luo J.G."/>
            <person name="Rep M."/>
            <person name="Liu H."/>
            <person name="Yang S."/>
            <person name="Wang J."/>
            <person name="Krasnoff S.B."/>
            <person name="Xu Y."/>
            <person name="Molnar I."/>
            <person name="Lin M."/>
        </authorList>
    </citation>
    <scope>NUCLEOTIDE SEQUENCE [LARGE SCALE GENOMIC DNA]</scope>
    <source>
        <strain evidence="21 22">ARSEF 6962</strain>
    </source>
</reference>
<keyword evidence="22" id="KW-1185">Reference proteome</keyword>
<dbReference type="InParanoid" id="A0A151GXP1"/>
<evidence type="ECO:0000256" key="6">
    <source>
        <dbReference type="ARBA" id="ARBA00022617"/>
    </source>
</evidence>
<evidence type="ECO:0000256" key="2">
    <source>
        <dbReference type="ARBA" id="ARBA00004613"/>
    </source>
</evidence>
<sequence length="520" mass="54366">MKLPQRASWTRHFNSLAVVLCLAGVVQASNDCAPSVWQPGQFTDMKFKRQAAATTSSLNTGTGTVSPSSVAVTSIPVPVSMSPLLSGGNVTTGKINCRYTTNTKGMDINYYTCTALANRYHISVEKFFQLNPTTIAWLAASHSAISIRCPESRTDLFNRNPIVIEPLRATKGLCGPPNGNATCRGTEFQCCNAKTFTCGNSLEDCADGTCYEGACAGDSVFTTNGECGRQHGYKQCAGVWGDCCNAEGKCGTGEAFCAYGKCQLGNCTLMAQPQKVPVGGATPDGTCGGTKQYKCKAAYGKCCNKDGRCGRRSEDCGTGCQPLFGDCTIRHTSFSSTTTTTTTTTKVSTPSSTLISSKTPTTKTPTLSALPSCGQTCFNNMLGQYSQLGCASPDADCLCGKVDFLNGIRDCSNGACGTDIGSAVIAFGKAYCSSSPATHTPTVPSIDSLPLCGQTCFNNMLAQYSQLGCASPDAACLCKKADFGYGLRDCSNRACGESVASTVIAYGRSWCASATAPARA</sequence>
<evidence type="ECO:0000256" key="16">
    <source>
        <dbReference type="PROSITE-ProRule" id="PRU00261"/>
    </source>
</evidence>
<keyword evidence="4" id="KW-1003">Cell membrane</keyword>
<evidence type="ECO:0000256" key="5">
    <source>
        <dbReference type="ARBA" id="ARBA00022525"/>
    </source>
</evidence>
<keyword evidence="10 18" id="KW-0732">Signal</keyword>
<feature type="disulfide bond" evidence="16">
    <location>
        <begin position="243"/>
        <end position="257"/>
    </location>
</feature>
<dbReference type="PANTHER" id="PTHR37928:SF1">
    <property type="entry name" value="CFEM DOMAIN PROTEIN (AFU_ORTHOLOGUE AFUA_6G14090)"/>
    <property type="match status" value="1"/>
</dbReference>
<feature type="domain" description="Chitin-binding type-1" evidence="19">
    <location>
        <begin position="224"/>
        <end position="269"/>
    </location>
</feature>
<keyword evidence="12" id="KW-0472">Membrane</keyword>
<evidence type="ECO:0000256" key="3">
    <source>
        <dbReference type="ARBA" id="ARBA00010031"/>
    </source>
</evidence>
<dbReference type="GO" id="GO:0098552">
    <property type="term" value="C:side of membrane"/>
    <property type="evidence" value="ECO:0007669"/>
    <property type="project" value="UniProtKB-KW"/>
</dbReference>
<dbReference type="InterPro" id="IPR051735">
    <property type="entry name" value="CFEM_domain"/>
</dbReference>
<evidence type="ECO:0000256" key="8">
    <source>
        <dbReference type="ARBA" id="ARBA00022669"/>
    </source>
</evidence>
<dbReference type="PROSITE" id="PS52012">
    <property type="entry name" value="CFEM"/>
    <property type="match status" value="1"/>
</dbReference>
<keyword evidence="15" id="KW-0449">Lipoprotein</keyword>
<evidence type="ECO:0000256" key="14">
    <source>
        <dbReference type="ARBA" id="ARBA00023180"/>
    </source>
</evidence>
<feature type="binding site" description="axial binding residue" evidence="17">
    <location>
        <position position="473"/>
    </location>
    <ligand>
        <name>heme</name>
        <dbReference type="ChEBI" id="CHEBI:30413"/>
    </ligand>
    <ligandPart>
        <name>Fe</name>
        <dbReference type="ChEBI" id="CHEBI:18248"/>
    </ligandPart>
</feature>
<evidence type="ECO:0000256" key="10">
    <source>
        <dbReference type="ARBA" id="ARBA00022729"/>
    </source>
</evidence>
<evidence type="ECO:0000256" key="1">
    <source>
        <dbReference type="ARBA" id="ARBA00004609"/>
    </source>
</evidence>
<protein>
    <submittedName>
        <fullName evidence="21">CFEM domain-containing protein</fullName>
    </submittedName>
</protein>
<dbReference type="AlphaFoldDB" id="A0A151GXP1"/>
<dbReference type="InterPro" id="IPR036861">
    <property type="entry name" value="Endochitinase-like_sf"/>
</dbReference>
<evidence type="ECO:0000256" key="4">
    <source>
        <dbReference type="ARBA" id="ARBA00022475"/>
    </source>
</evidence>
<keyword evidence="14" id="KW-0325">Glycoprotein</keyword>
<keyword evidence="11 17" id="KW-0408">Iron</keyword>
<dbReference type="GO" id="GO:0046872">
    <property type="term" value="F:metal ion binding"/>
    <property type="evidence" value="ECO:0007669"/>
    <property type="project" value="UniProtKB-UniRule"/>
</dbReference>